<dbReference type="Proteomes" id="UP000192596">
    <property type="component" value="Unassembled WGS sequence"/>
</dbReference>
<gene>
    <name evidence="6" type="ORF">B0A48_11458</name>
</gene>
<dbReference type="Pfam" id="PF03537">
    <property type="entry name" value="Glyco_hydro_114"/>
    <property type="match status" value="1"/>
</dbReference>
<sequence>MQSSNGDSIRMKQLGGSANELPPRKRPGRFTRRTLIIIGVLASVLIIALAVGLGVGLTRKTGGGDEGSSPSSSSPAGPTPTANATSNGTYWQPGVAASWQIALQNPVLITADNKTTDPDVEVFDIDLFTNSNTTIELLHGLGKKVICYFSGGSYEPYRPDSGDFASNVIGKALDGWPDEHWIDLRSQNVRDIMTKRIELASSKGCDGLDPDNVDAYNNDNGLGLTQADTINYMGFLSSEALSRNMSIGLKNAGEVLSNLTSTVQFSVNEQCVQFSECGKFAPMVDAGKPVFHIEYPKSAIGQVASKVASDFCSRSGDAEGSASFSTVMKNMDLDGWVEFCDQVTANTTLVVSDS</sequence>
<feature type="region of interest" description="Disordered" evidence="3">
    <location>
        <begin position="1"/>
        <end position="26"/>
    </location>
</feature>
<dbReference type="AlphaFoldDB" id="A0A1V8SVM7"/>
<comment type="caution">
    <text evidence="6">The sequence shown here is derived from an EMBL/GenBank/DDBJ whole genome shotgun (WGS) entry which is preliminary data.</text>
</comment>
<dbReference type="InParanoid" id="A0A1V8SVM7"/>
<comment type="catalytic activity">
    <reaction evidence="1">
        <text>Hydrolysis of terminal, non-reducing alpha-D-galactose residues in alpha-D-galactosides, including galactose oligosaccharides, galactomannans and galactolipids.</text>
        <dbReference type="EC" id="3.2.1.22"/>
    </reaction>
</comment>
<dbReference type="PANTHER" id="PTHR35273">
    <property type="entry name" value="ALPHA-1,4 POLYGALACTOSAMINIDASE, PUTATIVE (AFU_ORTHOLOGUE AFUA_3G07890)-RELATED"/>
    <property type="match status" value="1"/>
</dbReference>
<keyword evidence="7" id="KW-1185">Reference proteome</keyword>
<feature type="compositionally biased region" description="Low complexity" evidence="3">
    <location>
        <begin position="67"/>
        <end position="87"/>
    </location>
</feature>
<keyword evidence="4" id="KW-0472">Membrane</keyword>
<dbReference type="EC" id="3.2.1.22" evidence="2"/>
<keyword evidence="4" id="KW-1133">Transmembrane helix</keyword>
<keyword evidence="4" id="KW-0812">Transmembrane</keyword>
<reference evidence="7" key="1">
    <citation type="submission" date="2017-03" db="EMBL/GenBank/DDBJ databases">
        <title>Genomes of endolithic fungi from Antarctica.</title>
        <authorList>
            <person name="Coleine C."/>
            <person name="Masonjones S."/>
            <person name="Stajich J.E."/>
        </authorList>
    </citation>
    <scope>NUCLEOTIDE SEQUENCE [LARGE SCALE GENOMIC DNA]</scope>
    <source>
        <strain evidence="7">CCFEE 5527</strain>
    </source>
</reference>
<dbReference type="SUPFAM" id="SSF51445">
    <property type="entry name" value="(Trans)glycosidases"/>
    <property type="match status" value="1"/>
</dbReference>
<name>A0A1V8SVM7_9PEZI</name>
<organism evidence="6 7">
    <name type="scientific">Cryoendolithus antarcticus</name>
    <dbReference type="NCBI Taxonomy" id="1507870"/>
    <lineage>
        <taxon>Eukaryota</taxon>
        <taxon>Fungi</taxon>
        <taxon>Dikarya</taxon>
        <taxon>Ascomycota</taxon>
        <taxon>Pezizomycotina</taxon>
        <taxon>Dothideomycetes</taxon>
        <taxon>Dothideomycetidae</taxon>
        <taxon>Cladosporiales</taxon>
        <taxon>Cladosporiaceae</taxon>
        <taxon>Cryoendolithus</taxon>
    </lineage>
</organism>
<evidence type="ECO:0000256" key="1">
    <source>
        <dbReference type="ARBA" id="ARBA00001255"/>
    </source>
</evidence>
<evidence type="ECO:0000313" key="6">
    <source>
        <dbReference type="EMBL" id="OQO03203.1"/>
    </source>
</evidence>
<evidence type="ECO:0000259" key="5">
    <source>
        <dbReference type="Pfam" id="PF03537"/>
    </source>
</evidence>
<accession>A0A1V8SVM7</accession>
<feature type="domain" description="Glycoside-hydrolase family GH114 TIM-barrel" evidence="5">
    <location>
        <begin position="98"/>
        <end position="336"/>
    </location>
</feature>
<dbReference type="PANTHER" id="PTHR35273:SF2">
    <property type="entry name" value="ALPHA-GALACTOSIDASE"/>
    <property type="match status" value="1"/>
</dbReference>
<evidence type="ECO:0000256" key="3">
    <source>
        <dbReference type="SAM" id="MobiDB-lite"/>
    </source>
</evidence>
<evidence type="ECO:0000256" key="4">
    <source>
        <dbReference type="SAM" id="Phobius"/>
    </source>
</evidence>
<dbReference type="STRING" id="1507870.A0A1V8SVM7"/>
<dbReference type="EMBL" id="NAJO01000025">
    <property type="protein sequence ID" value="OQO03203.1"/>
    <property type="molecule type" value="Genomic_DNA"/>
</dbReference>
<evidence type="ECO:0000256" key="2">
    <source>
        <dbReference type="ARBA" id="ARBA00012755"/>
    </source>
</evidence>
<dbReference type="Gene3D" id="3.20.20.70">
    <property type="entry name" value="Aldolase class I"/>
    <property type="match status" value="1"/>
</dbReference>
<dbReference type="GO" id="GO:0004557">
    <property type="term" value="F:alpha-galactosidase activity"/>
    <property type="evidence" value="ECO:0007669"/>
    <property type="project" value="UniProtKB-EC"/>
</dbReference>
<dbReference type="OrthoDB" id="2108802at2759"/>
<feature type="transmembrane region" description="Helical" evidence="4">
    <location>
        <begin position="34"/>
        <end position="57"/>
    </location>
</feature>
<dbReference type="InterPro" id="IPR017853">
    <property type="entry name" value="GH"/>
</dbReference>
<dbReference type="InterPro" id="IPR013785">
    <property type="entry name" value="Aldolase_TIM"/>
</dbReference>
<protein>
    <recommendedName>
        <fullName evidence="2">alpha-galactosidase</fullName>
        <ecNumber evidence="2">3.2.1.22</ecNumber>
    </recommendedName>
</protein>
<proteinExistence type="predicted"/>
<dbReference type="InterPro" id="IPR004352">
    <property type="entry name" value="GH114_TIM-barrel"/>
</dbReference>
<feature type="region of interest" description="Disordered" evidence="3">
    <location>
        <begin position="61"/>
        <end position="89"/>
    </location>
</feature>
<evidence type="ECO:0000313" key="7">
    <source>
        <dbReference type="Proteomes" id="UP000192596"/>
    </source>
</evidence>